<dbReference type="PANTHER" id="PTHR10340:SF55">
    <property type="entry name" value="ENDOPOLYPHOSPHATASE"/>
    <property type="match status" value="1"/>
</dbReference>
<evidence type="ECO:0000256" key="3">
    <source>
        <dbReference type="SAM" id="MobiDB-lite"/>
    </source>
</evidence>
<dbReference type="InterPro" id="IPR029052">
    <property type="entry name" value="Metallo-depent_PP-like"/>
</dbReference>
<feature type="compositionally biased region" description="Polar residues" evidence="3">
    <location>
        <begin position="917"/>
        <end position="931"/>
    </location>
</feature>
<dbReference type="PANTHER" id="PTHR10340">
    <property type="entry name" value="SPHINGOMYELIN PHOSPHODIESTERASE"/>
    <property type="match status" value="1"/>
</dbReference>
<name>A0ABN7UQ83_GIGMA</name>
<dbReference type="SUPFAM" id="SSF56300">
    <property type="entry name" value="Metallo-dependent phosphatases"/>
    <property type="match status" value="1"/>
</dbReference>
<sequence>MVIGLSIIYENLHIDPIYTYPSDPTKFCHRKSHDSSKNIGGKFGALGDLGQEGCDTPLELIRETFEYINKNFRDVDFVIYTGDTVRHNFDPYNTLSKEDVLNDHRLAVSNFMNTFDSKRTKIIPTLGNNDEWEHNLLSPGPNALLNNITEIWSPLGLNLTSDFTIGGYFRQDINPKLSILSLNSMYFYTENPLVNDCNKRSSPGAKQLKWLKSQLKSARKEHRNVYIMQHVPPLYIQGQEVYYPTCLHGYVQLIGKYSDIIYGHFTGHTDQDTLTFVTASRKHKKRKYKLVLFKGTERLDELSKTHDKVVLVLNNAPSVVPGNSLISYADTFVHNPAFRIYKYSTDTKDFGTLLDYTQYYTNLTEANEKGELKWEIEYKARDFYKISKLRSKDWAKVFHRFKKPDHKLWEKYVKHVNVNLTQCPGSYHITNLKFSPNPIPLHKSSFTATVSGTTDQEITGGSIVAEVYGYNNTYDICQGQVKCPIPVGPFSFSGNVNVPQEISASCLALKVTGVKAVVRGKKPLSMFHINKYFEFFPYEKWSLTHFVSHIIDNYENADIRMAHHAFYNMLHTIKKDPHTLEEVGNIAQELLNNKKTDTQKVDHLWKRIGKDQKVLDDASCIVKQAFCFFDQNTIAQGSSRSYKSSNNLLVDSKPNMNVLRESVYDAKMYRILFNWFTKVYLYEIIGQWHLEQVGEDGGHHHLYCNLTIKKKEDSNPIAILELVATATPQKLDKYFEQVWLIHFSHEDDITKKPYWPSEELQKRGLNVIHFWHNKGFKNAFMGARVKDISDQIAQNFFLKEITAIVKSKSNNPTKILFLKIKAFIPIDKDVEHYIDPFEIGDVTVMSINITDLEFDDMLAIGVGVTITDQTIQTAKTINGNVVLDSFVKEKSVKKNQVTFGSILQTALNSNPILSSTKQTLSDQETQDQNNQMDHEFN</sequence>
<evidence type="ECO:0000256" key="2">
    <source>
        <dbReference type="ARBA" id="ARBA00023180"/>
    </source>
</evidence>
<evidence type="ECO:0000259" key="4">
    <source>
        <dbReference type="Pfam" id="PF19272"/>
    </source>
</evidence>
<comment type="caution">
    <text evidence="5">The sequence shown here is derived from an EMBL/GenBank/DDBJ whole genome shotgun (WGS) entry which is preliminary data.</text>
</comment>
<organism evidence="5 6">
    <name type="scientific">Gigaspora margarita</name>
    <dbReference type="NCBI Taxonomy" id="4874"/>
    <lineage>
        <taxon>Eukaryota</taxon>
        <taxon>Fungi</taxon>
        <taxon>Fungi incertae sedis</taxon>
        <taxon>Mucoromycota</taxon>
        <taxon>Glomeromycotina</taxon>
        <taxon>Glomeromycetes</taxon>
        <taxon>Diversisporales</taxon>
        <taxon>Gigasporaceae</taxon>
        <taxon>Gigaspora</taxon>
    </lineage>
</organism>
<proteinExistence type="predicted"/>
<evidence type="ECO:0000313" key="6">
    <source>
        <dbReference type="Proteomes" id="UP000789901"/>
    </source>
</evidence>
<dbReference type="Proteomes" id="UP000789901">
    <property type="component" value="Unassembled WGS sequence"/>
</dbReference>
<dbReference type="InterPro" id="IPR045473">
    <property type="entry name" value="ASM_C"/>
</dbReference>
<gene>
    <name evidence="5" type="ORF">GMARGA_LOCUS9018</name>
</gene>
<reference evidence="5 6" key="1">
    <citation type="submission" date="2021-06" db="EMBL/GenBank/DDBJ databases">
        <authorList>
            <person name="Kallberg Y."/>
            <person name="Tangrot J."/>
            <person name="Rosling A."/>
        </authorList>
    </citation>
    <scope>NUCLEOTIDE SEQUENCE [LARGE SCALE GENOMIC DNA]</scope>
    <source>
        <strain evidence="5 6">120-4 pot B 10/14</strain>
    </source>
</reference>
<feature type="region of interest" description="Disordered" evidence="3">
    <location>
        <begin position="917"/>
        <end position="937"/>
    </location>
</feature>
<dbReference type="Pfam" id="PF19272">
    <property type="entry name" value="ASMase_C"/>
    <property type="match status" value="1"/>
</dbReference>
<feature type="domain" description="Sphingomyelin phosphodiesterase C-terminal" evidence="4">
    <location>
        <begin position="316"/>
        <end position="419"/>
    </location>
</feature>
<keyword evidence="6" id="KW-1185">Reference proteome</keyword>
<evidence type="ECO:0000313" key="5">
    <source>
        <dbReference type="EMBL" id="CAG8644400.1"/>
    </source>
</evidence>
<protein>
    <submittedName>
        <fullName evidence="5">23106_t:CDS:1</fullName>
    </submittedName>
</protein>
<keyword evidence="2" id="KW-0325">Glycoprotein</keyword>
<dbReference type="EMBL" id="CAJVQB010004743">
    <property type="protein sequence ID" value="CAG8644400.1"/>
    <property type="molecule type" value="Genomic_DNA"/>
</dbReference>
<evidence type="ECO:0000256" key="1">
    <source>
        <dbReference type="ARBA" id="ARBA00022801"/>
    </source>
</evidence>
<keyword evidence="1" id="KW-0378">Hydrolase</keyword>
<dbReference type="Gene3D" id="3.60.21.10">
    <property type="match status" value="1"/>
</dbReference>
<accession>A0ABN7UQ83</accession>